<keyword evidence="1" id="KW-1133">Transmembrane helix</keyword>
<keyword evidence="3" id="KW-1185">Reference proteome</keyword>
<feature type="transmembrane region" description="Helical" evidence="1">
    <location>
        <begin position="51"/>
        <end position="72"/>
    </location>
</feature>
<evidence type="ECO:0000256" key="1">
    <source>
        <dbReference type="SAM" id="Phobius"/>
    </source>
</evidence>
<keyword evidence="1" id="KW-0812">Transmembrane</keyword>
<feature type="transmembrane region" description="Helical" evidence="1">
    <location>
        <begin position="148"/>
        <end position="170"/>
    </location>
</feature>
<accession>A0ABP0R429</accession>
<feature type="transmembrane region" description="Helical" evidence="1">
    <location>
        <begin position="786"/>
        <end position="805"/>
    </location>
</feature>
<name>A0ABP0R429_9DINO</name>
<dbReference type="InterPro" id="IPR036259">
    <property type="entry name" value="MFS_trans_sf"/>
</dbReference>
<proteinExistence type="predicted"/>
<feature type="transmembrane region" description="Helical" evidence="1">
    <location>
        <begin position="23"/>
        <end position="44"/>
    </location>
</feature>
<feature type="transmembrane region" description="Helical" evidence="1">
    <location>
        <begin position="626"/>
        <end position="644"/>
    </location>
</feature>
<organism evidence="2 3">
    <name type="scientific">Durusdinium trenchii</name>
    <dbReference type="NCBI Taxonomy" id="1381693"/>
    <lineage>
        <taxon>Eukaryota</taxon>
        <taxon>Sar</taxon>
        <taxon>Alveolata</taxon>
        <taxon>Dinophyceae</taxon>
        <taxon>Suessiales</taxon>
        <taxon>Symbiodiniaceae</taxon>
        <taxon>Durusdinium</taxon>
    </lineage>
</organism>
<feature type="transmembrane region" description="Helical" evidence="1">
    <location>
        <begin position="897"/>
        <end position="921"/>
    </location>
</feature>
<feature type="non-terminal residue" evidence="2">
    <location>
        <position position="973"/>
    </location>
</feature>
<dbReference type="EMBL" id="CAXAMM010040780">
    <property type="protein sequence ID" value="CAK9095326.1"/>
    <property type="molecule type" value="Genomic_DNA"/>
</dbReference>
<reference evidence="2 3" key="1">
    <citation type="submission" date="2024-02" db="EMBL/GenBank/DDBJ databases">
        <authorList>
            <person name="Chen Y."/>
            <person name="Shah S."/>
            <person name="Dougan E. K."/>
            <person name="Thang M."/>
            <person name="Chan C."/>
        </authorList>
    </citation>
    <scope>NUCLEOTIDE SEQUENCE [LARGE SCALE GENOMIC DNA]</scope>
</reference>
<protein>
    <submittedName>
        <fullName evidence="2">Sulfoquinovose importer</fullName>
    </submittedName>
</protein>
<evidence type="ECO:0000313" key="3">
    <source>
        <dbReference type="Proteomes" id="UP001642464"/>
    </source>
</evidence>
<feature type="transmembrane region" description="Helical" evidence="1">
    <location>
        <begin position="116"/>
        <end position="136"/>
    </location>
</feature>
<dbReference type="SUPFAM" id="SSF103473">
    <property type="entry name" value="MFS general substrate transporter"/>
    <property type="match status" value="3"/>
</dbReference>
<feature type="transmembrane region" description="Helical" evidence="1">
    <location>
        <begin position="754"/>
        <end position="774"/>
    </location>
</feature>
<dbReference type="Pfam" id="PF13347">
    <property type="entry name" value="MFS_2"/>
    <property type="match status" value="1"/>
</dbReference>
<feature type="transmembrane region" description="Helical" evidence="1">
    <location>
        <begin position="812"/>
        <end position="833"/>
    </location>
</feature>
<feature type="transmembrane region" description="Helical" evidence="1">
    <location>
        <begin position="78"/>
        <end position="104"/>
    </location>
</feature>
<sequence length="973" mass="106850">MPSLNGLINGFSWSGLSLHYKDMGWPIARSGVGCAIGFAFRAVFQQVQLRAGFWVMVPLGIIHLTAAILGIFYTTEEWAVIVEIACLQCLDSAITIEGLAFDVFGLSENLARQASSTLLACFTISVASAVTIGGVIYDLAGWQGMSTFHAICQACLLLLFVTQPMCLLSFKEFFFPQPEELEDEEDEEITTAGFTGVLPVESTPTKKEAGPAALAAAAELPGQPEPVVEDLEVEELQDIPLPPPVPPIVETPGAEAIVVPWRPQAEPLVARWCPDVGPWPPLLAFSALSSFSDNFQHHFGASNVLRPSVAQRTGGADPVRRQSVLTALTERTEGTQESEGRSIVGKTKSTKGGLPKDLRLPAALLVLCCFNNTFSYNTEFATFAIFFKEHHGWNSATFASIAQTSGDLIAAVMMKILGGSVDDGVDRTFWRNLISQPYNLSWLLAFWILFNMGMISPFLPLAVTAQVFMGTVYVYTSKFTTDLNLFYSLGDSAVFLSLQVYGKNADALGGCISSFLATWLYDEVSPFAPFFLSTVVSFLILIFYTMGFCRRVGFGDDIETAEAKRGRRLGLRRDSKWSVVSRKSTCTNRSEERIQEVTVVSNSLQQIPQGALLVELTPDGKERTMVWSWMEFFGCIGILLGQGLPTLGETNCASSPETGCYEYFFIALILGFVFLLSNLNLVWQVKERPAKTLTDEAEGFVPSIVGCVSNFPFSILLLSDVVEGFGGNLPLLILPYVLDWIVGKEAAEELVGSVGRLYVIGAMTHMAIRVPMNFAWRWAAGRFGKYYTYMAYEFFYGCHMFLFLIPDKGTTGAILGIILCGTWGIAYAGHWLLYDLVSDVADYDELLTGQRREGQLTMARELVPKICEIPADALPFLLMGYYGYNPDLAEQNESVKWVIRGSISVLPGAAGLLGTMALLFFTLRKKDQHEKIIRGIQQHQAGCVATDPLTGLRLPPIKREGGTVEFEGQKIGR</sequence>
<feature type="transmembrane region" description="Helical" evidence="1">
    <location>
        <begin position="527"/>
        <end position="546"/>
    </location>
</feature>
<comment type="caution">
    <text evidence="2">The sequence shown here is derived from an EMBL/GenBank/DDBJ whole genome shotgun (WGS) entry which is preliminary data.</text>
</comment>
<keyword evidence="1" id="KW-0472">Membrane</keyword>
<feature type="transmembrane region" description="Helical" evidence="1">
    <location>
        <begin position="664"/>
        <end position="685"/>
    </location>
</feature>
<evidence type="ECO:0000313" key="2">
    <source>
        <dbReference type="EMBL" id="CAK9095326.1"/>
    </source>
</evidence>
<feature type="transmembrane region" description="Helical" evidence="1">
    <location>
        <begin position="440"/>
        <end position="459"/>
    </location>
</feature>
<dbReference type="Gene3D" id="1.20.1250.20">
    <property type="entry name" value="MFS general substrate transporter like domains"/>
    <property type="match status" value="1"/>
</dbReference>
<gene>
    <name evidence="2" type="ORF">SCF082_LOCUS44786</name>
</gene>
<dbReference type="Proteomes" id="UP001642464">
    <property type="component" value="Unassembled WGS sequence"/>
</dbReference>